<reference evidence="2" key="1">
    <citation type="journal article" date="2022" name="IScience">
        <title>Evolution of zygomycete secretomes and the origins of terrestrial fungal ecologies.</title>
        <authorList>
            <person name="Chang Y."/>
            <person name="Wang Y."/>
            <person name="Mondo S."/>
            <person name="Ahrendt S."/>
            <person name="Andreopoulos W."/>
            <person name="Barry K."/>
            <person name="Beard J."/>
            <person name="Benny G.L."/>
            <person name="Blankenship S."/>
            <person name="Bonito G."/>
            <person name="Cuomo C."/>
            <person name="Desiro A."/>
            <person name="Gervers K.A."/>
            <person name="Hundley H."/>
            <person name="Kuo A."/>
            <person name="LaButti K."/>
            <person name="Lang B.F."/>
            <person name="Lipzen A."/>
            <person name="O'Donnell K."/>
            <person name="Pangilinan J."/>
            <person name="Reynolds N."/>
            <person name="Sandor L."/>
            <person name="Smith M.E."/>
            <person name="Tsang A."/>
            <person name="Grigoriev I.V."/>
            <person name="Stajich J.E."/>
            <person name="Spatafora J.W."/>
        </authorList>
    </citation>
    <scope>NUCLEOTIDE SEQUENCE</scope>
    <source>
        <strain evidence="2">RSA 2281</strain>
    </source>
</reference>
<dbReference type="Pfam" id="PF12937">
    <property type="entry name" value="F-box-like"/>
    <property type="match status" value="1"/>
</dbReference>
<organism evidence="2 3">
    <name type="scientific">Phascolomyces articulosus</name>
    <dbReference type="NCBI Taxonomy" id="60185"/>
    <lineage>
        <taxon>Eukaryota</taxon>
        <taxon>Fungi</taxon>
        <taxon>Fungi incertae sedis</taxon>
        <taxon>Mucoromycota</taxon>
        <taxon>Mucoromycotina</taxon>
        <taxon>Mucoromycetes</taxon>
        <taxon>Mucorales</taxon>
        <taxon>Lichtheimiaceae</taxon>
        <taxon>Phascolomyces</taxon>
    </lineage>
</organism>
<dbReference type="Gene3D" id="3.80.10.10">
    <property type="entry name" value="Ribonuclease Inhibitor"/>
    <property type="match status" value="1"/>
</dbReference>
<dbReference type="InterPro" id="IPR001810">
    <property type="entry name" value="F-box_dom"/>
</dbReference>
<dbReference type="SUPFAM" id="SSF81383">
    <property type="entry name" value="F-box domain"/>
    <property type="match status" value="1"/>
</dbReference>
<evidence type="ECO:0000313" key="3">
    <source>
        <dbReference type="Proteomes" id="UP001209540"/>
    </source>
</evidence>
<dbReference type="SUPFAM" id="SSF48452">
    <property type="entry name" value="TPR-like"/>
    <property type="match status" value="1"/>
</dbReference>
<keyword evidence="3" id="KW-1185">Reference proteome</keyword>
<dbReference type="InterPro" id="IPR011990">
    <property type="entry name" value="TPR-like_helical_dom_sf"/>
</dbReference>
<evidence type="ECO:0000259" key="1">
    <source>
        <dbReference type="PROSITE" id="PS50181"/>
    </source>
</evidence>
<evidence type="ECO:0000313" key="2">
    <source>
        <dbReference type="EMBL" id="KAI9271499.1"/>
    </source>
</evidence>
<dbReference type="InterPro" id="IPR032675">
    <property type="entry name" value="LRR_dom_sf"/>
</dbReference>
<reference evidence="2" key="2">
    <citation type="submission" date="2023-02" db="EMBL/GenBank/DDBJ databases">
        <authorList>
            <consortium name="DOE Joint Genome Institute"/>
            <person name="Mondo S.J."/>
            <person name="Chang Y."/>
            <person name="Wang Y."/>
            <person name="Ahrendt S."/>
            <person name="Andreopoulos W."/>
            <person name="Barry K."/>
            <person name="Beard J."/>
            <person name="Benny G.L."/>
            <person name="Blankenship S."/>
            <person name="Bonito G."/>
            <person name="Cuomo C."/>
            <person name="Desiro A."/>
            <person name="Gervers K.A."/>
            <person name="Hundley H."/>
            <person name="Kuo A."/>
            <person name="LaButti K."/>
            <person name="Lang B.F."/>
            <person name="Lipzen A."/>
            <person name="O'Donnell K."/>
            <person name="Pangilinan J."/>
            <person name="Reynolds N."/>
            <person name="Sandor L."/>
            <person name="Smith M.W."/>
            <person name="Tsang A."/>
            <person name="Grigoriev I.V."/>
            <person name="Stajich J.E."/>
            <person name="Spatafora J.W."/>
        </authorList>
    </citation>
    <scope>NUCLEOTIDE SEQUENCE</scope>
    <source>
        <strain evidence="2">RSA 2281</strain>
    </source>
</reference>
<protein>
    <recommendedName>
        <fullName evidence="1">F-box domain-containing protein</fullName>
    </recommendedName>
</protein>
<dbReference type="Proteomes" id="UP001209540">
    <property type="component" value="Unassembled WGS sequence"/>
</dbReference>
<accession>A0AAD5K651</accession>
<dbReference type="Gene3D" id="1.25.40.10">
    <property type="entry name" value="Tetratricopeptide repeat domain"/>
    <property type="match status" value="1"/>
</dbReference>
<proteinExistence type="predicted"/>
<sequence length="252" mass="29015">MENNLPFKSSPPPPLFQKYPFTQELGLPVLQQQFDYSVHQLSLGNGKRAGACFTEVIKTINSNVLASTYLHRSAAFAMQGKQGPAVQDIYKAIHLSPAQPDGYIYAYNVFVSFKRYREAFLALTEGLKQVNKADRKYAALGFMKDSLLAEIDNKNSLPLPYDVITSILRRLSFRDRIHLASTCKYWERMLHESPPIMWHDIDIRSPMGVGQFQRLLSHVDSFYVRRVKADTHEMLNEINNVEWRHIECLGKY</sequence>
<name>A0AAD5K651_9FUNG</name>
<gene>
    <name evidence="2" type="ORF">BDA99DRAFT_297744</name>
</gene>
<feature type="domain" description="F-box" evidence="1">
    <location>
        <begin position="153"/>
        <end position="201"/>
    </location>
</feature>
<dbReference type="EMBL" id="JAIXMP010000006">
    <property type="protein sequence ID" value="KAI9271499.1"/>
    <property type="molecule type" value="Genomic_DNA"/>
</dbReference>
<comment type="caution">
    <text evidence="2">The sequence shown here is derived from an EMBL/GenBank/DDBJ whole genome shotgun (WGS) entry which is preliminary data.</text>
</comment>
<dbReference type="AlphaFoldDB" id="A0AAD5K651"/>
<dbReference type="InterPro" id="IPR036047">
    <property type="entry name" value="F-box-like_dom_sf"/>
</dbReference>
<dbReference type="PROSITE" id="PS50181">
    <property type="entry name" value="FBOX"/>
    <property type="match status" value="1"/>
</dbReference>